<reference evidence="2 3" key="1">
    <citation type="submission" date="2023-03" db="EMBL/GenBank/DDBJ databases">
        <title>Roseibium porphyridii sp. nov. and Roseibium rhodosorbium sp. nov. isolated from marine algae, Porphyridium cruentum and Rhodosorus marinus, respectively.</title>
        <authorList>
            <person name="Lee M.W."/>
            <person name="Choi B.J."/>
            <person name="Lee J.K."/>
            <person name="Choi D.G."/>
            <person name="Baek J.H."/>
            <person name="Bayburt H."/>
            <person name="Kim J.M."/>
            <person name="Han D.M."/>
            <person name="Kim K.H."/>
            <person name="Jeon C.O."/>
        </authorList>
    </citation>
    <scope>NUCLEOTIDE SEQUENCE [LARGE SCALE GENOMIC DNA]</scope>
    <source>
        <strain evidence="2 3">KMA01</strain>
    </source>
</reference>
<dbReference type="Proteomes" id="UP001209803">
    <property type="component" value="Chromosome"/>
</dbReference>
<keyword evidence="3" id="KW-1185">Reference proteome</keyword>
<organism evidence="2 3">
    <name type="scientific">Roseibium porphyridii</name>
    <dbReference type="NCBI Taxonomy" id="2866279"/>
    <lineage>
        <taxon>Bacteria</taxon>
        <taxon>Pseudomonadati</taxon>
        <taxon>Pseudomonadota</taxon>
        <taxon>Alphaproteobacteria</taxon>
        <taxon>Hyphomicrobiales</taxon>
        <taxon>Stappiaceae</taxon>
        <taxon>Roseibium</taxon>
    </lineage>
</organism>
<dbReference type="EMBL" id="CP120863">
    <property type="protein sequence ID" value="WFE87908.1"/>
    <property type="molecule type" value="Genomic_DNA"/>
</dbReference>
<feature type="chain" id="PRO_5045347613" evidence="1">
    <location>
        <begin position="21"/>
        <end position="197"/>
    </location>
</feature>
<sequence length="197" mass="21819">MLPRGLTLLAAFLFSTGPSAAFHDYLDRNSNTVTTTHQAAYRIGIGESFVPLGELHHRQESNGRMFKVSFAAFSKGSDIVLIHAETLEEPTGILDYGHLDQVMIDDVSVAFREQCVPEEAEAALANNPEANFVKDNGFELRLPFLLTQHLLTSGDGNAEVVISYGRRVANCDEISDVIRKDIRARLENTITLERITN</sequence>
<accession>A0ABY8EXV6</accession>
<feature type="signal peptide" evidence="1">
    <location>
        <begin position="1"/>
        <end position="20"/>
    </location>
</feature>
<gene>
    <name evidence="2" type="ORF">K1718_17280</name>
</gene>
<evidence type="ECO:0000313" key="3">
    <source>
        <dbReference type="Proteomes" id="UP001209803"/>
    </source>
</evidence>
<dbReference type="RefSeq" id="WP_265681417.1">
    <property type="nucleotide sequence ID" value="NZ_CP120863.1"/>
</dbReference>
<protein>
    <submittedName>
        <fullName evidence="2">Uncharacterized protein</fullName>
    </submittedName>
</protein>
<evidence type="ECO:0000313" key="2">
    <source>
        <dbReference type="EMBL" id="WFE87908.1"/>
    </source>
</evidence>
<name>A0ABY8EXV6_9HYPH</name>
<keyword evidence="1" id="KW-0732">Signal</keyword>
<proteinExistence type="predicted"/>
<evidence type="ECO:0000256" key="1">
    <source>
        <dbReference type="SAM" id="SignalP"/>
    </source>
</evidence>